<dbReference type="Proteomes" id="UP000472372">
    <property type="component" value="Chromosome 10"/>
</dbReference>
<feature type="compositionally biased region" description="Low complexity" evidence="1">
    <location>
        <begin position="29"/>
        <end position="48"/>
    </location>
</feature>
<reference evidence="2" key="1">
    <citation type="submission" date="2021-02" db="EMBL/GenBank/DDBJ databases">
        <authorList>
            <person name="Syme A R."/>
            <person name="Syme A R."/>
            <person name="Moolhuijzen P."/>
        </authorList>
    </citation>
    <scope>NUCLEOTIDE SEQUENCE</scope>
    <source>
        <strain evidence="2">W1-1</strain>
    </source>
</reference>
<evidence type="ECO:0000256" key="1">
    <source>
        <dbReference type="SAM" id="MobiDB-lite"/>
    </source>
</evidence>
<accession>A0A6S6WDZ1</accession>
<proteinExistence type="predicted"/>
<evidence type="ECO:0000313" key="2">
    <source>
        <dbReference type="EMBL" id="CAE7209452.1"/>
    </source>
</evidence>
<dbReference type="EMBL" id="HG992986">
    <property type="protein sequence ID" value="CAE7209452.1"/>
    <property type="molecule type" value="Genomic_DNA"/>
</dbReference>
<feature type="region of interest" description="Disordered" evidence="1">
    <location>
        <begin position="72"/>
        <end position="103"/>
    </location>
</feature>
<sequence length="103" mass="11222">MTKRTTTTKTTKKPIAKPTKTPTKKNMPKKSPQNPKLTNPTTTTTRDTYNLRDRSNRTVGFYNETRLAKAALLPPPPPAAPVKKVKVRAPSSPMPAVKVGGSP</sequence>
<name>A0A6S6WDZ1_9PLEO</name>
<protein>
    <submittedName>
        <fullName evidence="2">Uncharacterized protein</fullName>
    </submittedName>
</protein>
<dbReference type="AlphaFoldDB" id="A0A6S6WDZ1"/>
<feature type="region of interest" description="Disordered" evidence="1">
    <location>
        <begin position="1"/>
        <end position="57"/>
    </location>
</feature>
<gene>
    <name evidence="2" type="ORF">PTTW11_09912</name>
</gene>
<organism evidence="2 3">
    <name type="scientific">Pyrenophora teres f. teres</name>
    <dbReference type="NCBI Taxonomy" id="97479"/>
    <lineage>
        <taxon>Eukaryota</taxon>
        <taxon>Fungi</taxon>
        <taxon>Dikarya</taxon>
        <taxon>Ascomycota</taxon>
        <taxon>Pezizomycotina</taxon>
        <taxon>Dothideomycetes</taxon>
        <taxon>Pleosporomycetidae</taxon>
        <taxon>Pleosporales</taxon>
        <taxon>Pleosporineae</taxon>
        <taxon>Pleosporaceae</taxon>
        <taxon>Pyrenophora</taxon>
    </lineage>
</organism>
<evidence type="ECO:0000313" key="3">
    <source>
        <dbReference type="Proteomes" id="UP000472372"/>
    </source>
</evidence>